<dbReference type="PROSITE" id="PS51450">
    <property type="entry name" value="LRR"/>
    <property type="match status" value="2"/>
</dbReference>
<keyword evidence="1" id="KW-0433">Leucine-rich repeat</keyword>
<gene>
    <name evidence="4" type="ORF">LY90DRAFT_502359</name>
</gene>
<organism evidence="4 5">
    <name type="scientific">Neocallimastix californiae</name>
    <dbReference type="NCBI Taxonomy" id="1754190"/>
    <lineage>
        <taxon>Eukaryota</taxon>
        <taxon>Fungi</taxon>
        <taxon>Fungi incertae sedis</taxon>
        <taxon>Chytridiomycota</taxon>
        <taxon>Chytridiomycota incertae sedis</taxon>
        <taxon>Neocallimastigomycetes</taxon>
        <taxon>Neocallimastigales</taxon>
        <taxon>Neocallimastigaceae</taxon>
        <taxon>Neocallimastix</taxon>
    </lineage>
</organism>
<dbReference type="SUPFAM" id="SSF52047">
    <property type="entry name" value="RNI-like"/>
    <property type="match status" value="1"/>
</dbReference>
<sequence length="541" mass="63303">MNLKFIFKVLSFSLATSFVFAAEKNNCNEIENYLKKKSLDYKENIEKCVTNSQGKVEELIVRNYALQKEDVKQILSYNSIKNLTYAVEFKFGEEQDSLYSNPFLPHPGYIKFPSVIADLPELEHLNFEYDHFRRIKYTPEVEVIKIENEYLKLSKKLKTLTLSEVKLTKENLVELSKLSNLEELLIHDAMGNEKYFPNHIEKLKSLKQLYLENSHCKGTSYNFNGLDNLELFYFKISSACDIDLSKLNKLSELNLSHLTLTSNNYKEIFSLSHLEELIIYCFGNSDKIDIKSLKNPDKLRKFNLKENNLLKIPEAIPTLKNIEYINLDSNIIYGRLPESLNKLEKLKYFNINENKNIIGKVLTNKNIEECYYSSYYDLCVPKDSKVNYSTSQIENEKTPFKTCEDEKVIEEIIYRQMIKLGEDITYVVCSANKQGKAKDFELHYKSMKIVSKKIKYLKNLENINFESCEIEDLPNEFGELENLKSLILYDNELTKLPEVIAKLKNLEYLINEKQKETTELKGISLITIEKWFEDINTLIEE</sequence>
<protein>
    <submittedName>
        <fullName evidence="4">L domain-like protein</fullName>
    </submittedName>
</protein>
<dbReference type="Gene3D" id="3.80.10.10">
    <property type="entry name" value="Ribonuclease Inhibitor"/>
    <property type="match status" value="2"/>
</dbReference>
<dbReference type="InterPro" id="IPR050216">
    <property type="entry name" value="LRR_domain-containing"/>
</dbReference>
<dbReference type="STRING" id="1754190.A0A1Y2EUU0"/>
<dbReference type="GO" id="GO:0005737">
    <property type="term" value="C:cytoplasm"/>
    <property type="evidence" value="ECO:0007669"/>
    <property type="project" value="TreeGrafter"/>
</dbReference>
<evidence type="ECO:0000313" key="5">
    <source>
        <dbReference type="Proteomes" id="UP000193920"/>
    </source>
</evidence>
<dbReference type="InterPro" id="IPR032675">
    <property type="entry name" value="LRR_dom_sf"/>
</dbReference>
<dbReference type="OrthoDB" id="1936883at2759"/>
<dbReference type="PANTHER" id="PTHR48051">
    <property type="match status" value="1"/>
</dbReference>
<evidence type="ECO:0000256" key="3">
    <source>
        <dbReference type="SAM" id="SignalP"/>
    </source>
</evidence>
<evidence type="ECO:0000313" key="4">
    <source>
        <dbReference type="EMBL" id="ORY74926.1"/>
    </source>
</evidence>
<evidence type="ECO:0000256" key="2">
    <source>
        <dbReference type="ARBA" id="ARBA00022737"/>
    </source>
</evidence>
<evidence type="ECO:0000256" key="1">
    <source>
        <dbReference type="ARBA" id="ARBA00022614"/>
    </source>
</evidence>
<dbReference type="AlphaFoldDB" id="A0A1Y2EUU0"/>
<keyword evidence="5" id="KW-1185">Reference proteome</keyword>
<keyword evidence="3" id="KW-0732">Signal</keyword>
<feature type="signal peptide" evidence="3">
    <location>
        <begin position="1"/>
        <end position="21"/>
    </location>
</feature>
<accession>A0A1Y2EUU0</accession>
<comment type="caution">
    <text evidence="4">The sequence shown here is derived from an EMBL/GenBank/DDBJ whole genome shotgun (WGS) entry which is preliminary data.</text>
</comment>
<dbReference type="PANTHER" id="PTHR48051:SF1">
    <property type="entry name" value="RAS SUPPRESSOR PROTEIN 1"/>
    <property type="match status" value="1"/>
</dbReference>
<feature type="chain" id="PRO_5012847441" evidence="3">
    <location>
        <begin position="22"/>
        <end position="541"/>
    </location>
</feature>
<keyword evidence="2" id="KW-0677">Repeat</keyword>
<dbReference type="InterPro" id="IPR001611">
    <property type="entry name" value="Leu-rich_rpt"/>
</dbReference>
<dbReference type="Proteomes" id="UP000193920">
    <property type="component" value="Unassembled WGS sequence"/>
</dbReference>
<dbReference type="EMBL" id="MCOG01000027">
    <property type="protein sequence ID" value="ORY74926.1"/>
    <property type="molecule type" value="Genomic_DNA"/>
</dbReference>
<name>A0A1Y2EUU0_9FUNG</name>
<proteinExistence type="predicted"/>
<reference evidence="4 5" key="1">
    <citation type="submission" date="2016-08" db="EMBL/GenBank/DDBJ databases">
        <title>A Parts List for Fungal Cellulosomes Revealed by Comparative Genomics.</title>
        <authorList>
            <consortium name="DOE Joint Genome Institute"/>
            <person name="Haitjema C.H."/>
            <person name="Gilmore S.P."/>
            <person name="Henske J.K."/>
            <person name="Solomon K.V."/>
            <person name="De Groot R."/>
            <person name="Kuo A."/>
            <person name="Mondo S.J."/>
            <person name="Salamov A.A."/>
            <person name="Labutti K."/>
            <person name="Zhao Z."/>
            <person name="Chiniquy J."/>
            <person name="Barry K."/>
            <person name="Brewer H.M."/>
            <person name="Purvine S.O."/>
            <person name="Wright A.T."/>
            <person name="Boxma B."/>
            <person name="Van Alen T."/>
            <person name="Hackstein J.H."/>
            <person name="Baker S.E."/>
            <person name="Grigoriev I.V."/>
            <person name="O'Malley M.A."/>
        </authorList>
    </citation>
    <scope>NUCLEOTIDE SEQUENCE [LARGE SCALE GENOMIC DNA]</scope>
    <source>
        <strain evidence="4 5">G1</strain>
    </source>
</reference>